<sequence length="211" mass="22898">MTCFFGSRHLLAASASLESRTLTAREMEDTPKRHCYDTAALEDTVGVSDDLLAWLSVEEDAVSQLMELLEDDAEKGSVSSATTAGSVKAAKVRFIEYPYSLPLIFQPSTSYVTINGNEESCGSSFSESDSSVMASVDMRGMLSIGKRLALLGAEAFALGEWNVAEGAREASEEEARGWSVVSGEGEAMDGCDVFEWDDKMLERFLGEDLEQ</sequence>
<name>A0A6P9EIP3_JUGRE</name>
<dbReference type="GeneID" id="118347906"/>
<proteinExistence type="predicted"/>
<dbReference type="PANTHER" id="PTHR37265">
    <property type="entry name" value="OS01G0195300 PROTEIN"/>
    <property type="match status" value="1"/>
</dbReference>
<dbReference type="RefSeq" id="XP_035543953.1">
    <property type="nucleotide sequence ID" value="XM_035688060.1"/>
</dbReference>
<dbReference type="AlphaFoldDB" id="A0A6P9EIP3"/>
<dbReference type="PANTHER" id="PTHR37265:SF5">
    <property type="entry name" value="OS01G0195300 PROTEIN"/>
    <property type="match status" value="1"/>
</dbReference>
<keyword evidence="1" id="KW-1185">Reference proteome</keyword>
<dbReference type="Proteomes" id="UP000235220">
    <property type="component" value="Chromosome 1"/>
</dbReference>
<dbReference type="KEGG" id="jre:118347906"/>
<protein>
    <submittedName>
        <fullName evidence="2">Uncharacterized protein LOC118347906</fullName>
    </submittedName>
</protein>
<evidence type="ECO:0000313" key="1">
    <source>
        <dbReference type="Proteomes" id="UP000235220"/>
    </source>
</evidence>
<reference evidence="2" key="1">
    <citation type="submission" date="2025-08" db="UniProtKB">
        <authorList>
            <consortium name="RefSeq"/>
        </authorList>
    </citation>
    <scope>IDENTIFICATION</scope>
    <source>
        <tissue evidence="2">Leaves</tissue>
    </source>
</reference>
<evidence type="ECO:0000313" key="2">
    <source>
        <dbReference type="RefSeq" id="XP_035543953.1"/>
    </source>
</evidence>
<dbReference type="OrthoDB" id="783490at2759"/>
<accession>A0A6P9EIP3</accession>
<dbReference type="InParanoid" id="A0A6P9EIP3"/>
<gene>
    <name evidence="2" type="primary">LOC118347906</name>
</gene>
<organism evidence="1 2">
    <name type="scientific">Juglans regia</name>
    <name type="common">English walnut</name>
    <dbReference type="NCBI Taxonomy" id="51240"/>
    <lineage>
        <taxon>Eukaryota</taxon>
        <taxon>Viridiplantae</taxon>
        <taxon>Streptophyta</taxon>
        <taxon>Embryophyta</taxon>
        <taxon>Tracheophyta</taxon>
        <taxon>Spermatophyta</taxon>
        <taxon>Magnoliopsida</taxon>
        <taxon>eudicotyledons</taxon>
        <taxon>Gunneridae</taxon>
        <taxon>Pentapetalae</taxon>
        <taxon>rosids</taxon>
        <taxon>fabids</taxon>
        <taxon>Fagales</taxon>
        <taxon>Juglandaceae</taxon>
        <taxon>Juglans</taxon>
    </lineage>
</organism>